<evidence type="ECO:0000256" key="4">
    <source>
        <dbReference type="ARBA" id="ARBA00022448"/>
    </source>
</evidence>
<feature type="transmembrane region" description="Helical" evidence="10">
    <location>
        <begin position="235"/>
        <end position="260"/>
    </location>
</feature>
<keyword evidence="4" id="KW-0813">Transport</keyword>
<evidence type="ECO:0000313" key="11">
    <source>
        <dbReference type="EMBL" id="GLV60915.1"/>
    </source>
</evidence>
<evidence type="ECO:0000256" key="8">
    <source>
        <dbReference type="ARBA" id="ARBA00023136"/>
    </source>
</evidence>
<evidence type="ECO:0000256" key="6">
    <source>
        <dbReference type="ARBA" id="ARBA00022692"/>
    </source>
</evidence>
<gene>
    <name evidence="11" type="ORF">KDH_77340</name>
</gene>
<dbReference type="NCBIfam" id="TIGR00797">
    <property type="entry name" value="matE"/>
    <property type="match status" value="1"/>
</dbReference>
<feature type="transmembrane region" description="Helical" evidence="10">
    <location>
        <begin position="417"/>
        <end position="436"/>
    </location>
</feature>
<reference evidence="11 12" key="1">
    <citation type="submission" date="2023-02" db="EMBL/GenBank/DDBJ databases">
        <title>Dictyobacter halimunensis sp. nov., a new member of the class Ktedonobacteria from forest soil in a geothermal area.</title>
        <authorList>
            <person name="Rachmania M.K."/>
            <person name="Ningsih F."/>
            <person name="Sakai Y."/>
            <person name="Yabe S."/>
            <person name="Yokota A."/>
            <person name="Sjamsuridzal W."/>
        </authorList>
    </citation>
    <scope>NUCLEOTIDE SEQUENCE [LARGE SCALE GENOMIC DNA]</scope>
    <source>
        <strain evidence="11 12">S3.2.2.5</strain>
    </source>
</reference>
<keyword evidence="5" id="KW-1003">Cell membrane</keyword>
<accession>A0ABQ6G4W2</accession>
<feature type="transmembrane region" description="Helical" evidence="10">
    <location>
        <begin position="30"/>
        <end position="52"/>
    </location>
</feature>
<protein>
    <recommendedName>
        <fullName evidence="3">Multidrug export protein MepA</fullName>
    </recommendedName>
</protein>
<evidence type="ECO:0000256" key="10">
    <source>
        <dbReference type="SAM" id="Phobius"/>
    </source>
</evidence>
<comment type="similarity">
    <text evidence="2">Belongs to the multi antimicrobial extrusion (MATE) (TC 2.A.66.1) family. MepA subfamily.</text>
</comment>
<evidence type="ECO:0000256" key="3">
    <source>
        <dbReference type="ARBA" id="ARBA00022106"/>
    </source>
</evidence>
<keyword evidence="7 10" id="KW-1133">Transmembrane helix</keyword>
<sequence>MDGSARVERLGTEKIGKLLWEMSSQTTLSLLVYAIYSVTDTYFLSVGINSLAAAGASIISPVLIALGGVATTVGAGGASVVSRALGEAKTERASRTVANTFLIFWTVAIMITVFGALFIGPIVSMLGATASIAPYAIAYGRIIFLGAITSTGYSTIVRADGNIRYSTAMWMIPVSANVVFCWLFIIVLHTGVAGAALATVMGQAISAGMSFYFFFFKKNRSYRIKAAYFKPDWSIMAEVIIIGFPSFFKSISASLVVIVTNNLLKVIGGDSALGVFAIINRLYAGLNTPQTGIMQGMQPILGYNFGQKRLGRVRKTINYSLGTAIVYGLIVCGLCLLIPATLIALLSKETRIITEGQVALRLMSLACPLSGVSLMVAAYFQAVGRAKEALLLTLGGIILIKLPVLLLASSLFSLTGIWSAEAASEGLLCIISLLMLRRYQHKKAAEYRQQEKRIP</sequence>
<dbReference type="PANTHER" id="PTHR43823:SF3">
    <property type="entry name" value="MULTIDRUG EXPORT PROTEIN MEPA"/>
    <property type="match status" value="1"/>
</dbReference>
<feature type="transmembrane region" description="Helical" evidence="10">
    <location>
        <begin position="266"/>
        <end position="284"/>
    </location>
</feature>
<dbReference type="CDD" id="cd13143">
    <property type="entry name" value="MATE_MepA_like"/>
    <property type="match status" value="1"/>
</dbReference>
<dbReference type="InterPro" id="IPR048279">
    <property type="entry name" value="MdtK-like"/>
</dbReference>
<keyword evidence="9" id="KW-0046">Antibiotic resistance</keyword>
<keyword evidence="8 10" id="KW-0472">Membrane</keyword>
<organism evidence="11 12">
    <name type="scientific">Dictyobacter halimunensis</name>
    <dbReference type="NCBI Taxonomy" id="3026934"/>
    <lineage>
        <taxon>Bacteria</taxon>
        <taxon>Bacillati</taxon>
        <taxon>Chloroflexota</taxon>
        <taxon>Ktedonobacteria</taxon>
        <taxon>Ktedonobacterales</taxon>
        <taxon>Dictyobacteraceae</taxon>
        <taxon>Dictyobacter</taxon>
    </lineage>
</organism>
<evidence type="ECO:0000256" key="1">
    <source>
        <dbReference type="ARBA" id="ARBA00004651"/>
    </source>
</evidence>
<dbReference type="PANTHER" id="PTHR43823">
    <property type="entry name" value="SPORULATION PROTEIN YKVU"/>
    <property type="match status" value="1"/>
</dbReference>
<evidence type="ECO:0000256" key="2">
    <source>
        <dbReference type="ARBA" id="ARBA00008417"/>
    </source>
</evidence>
<feature type="transmembrane region" description="Helical" evidence="10">
    <location>
        <begin position="194"/>
        <end position="215"/>
    </location>
</feature>
<comment type="caution">
    <text evidence="11">The sequence shown here is derived from an EMBL/GenBank/DDBJ whole genome shotgun (WGS) entry which is preliminary data.</text>
</comment>
<dbReference type="Proteomes" id="UP001344906">
    <property type="component" value="Unassembled WGS sequence"/>
</dbReference>
<dbReference type="InterPro" id="IPR045070">
    <property type="entry name" value="MATE_MepA-like"/>
</dbReference>
<proteinExistence type="inferred from homology"/>
<feature type="transmembrane region" description="Helical" evidence="10">
    <location>
        <begin position="102"/>
        <end position="126"/>
    </location>
</feature>
<feature type="transmembrane region" description="Helical" evidence="10">
    <location>
        <begin position="389"/>
        <end position="411"/>
    </location>
</feature>
<feature type="transmembrane region" description="Helical" evidence="10">
    <location>
        <begin position="358"/>
        <end position="380"/>
    </location>
</feature>
<dbReference type="InterPro" id="IPR051327">
    <property type="entry name" value="MATE_MepA_subfamily"/>
</dbReference>
<feature type="transmembrane region" description="Helical" evidence="10">
    <location>
        <begin position="168"/>
        <end position="188"/>
    </location>
</feature>
<evidence type="ECO:0000313" key="12">
    <source>
        <dbReference type="Proteomes" id="UP001344906"/>
    </source>
</evidence>
<feature type="transmembrane region" description="Helical" evidence="10">
    <location>
        <begin position="132"/>
        <end position="156"/>
    </location>
</feature>
<name>A0ABQ6G4W2_9CHLR</name>
<dbReference type="InterPro" id="IPR002528">
    <property type="entry name" value="MATE_fam"/>
</dbReference>
<dbReference type="EMBL" id="BSRI01000002">
    <property type="protein sequence ID" value="GLV60915.1"/>
    <property type="molecule type" value="Genomic_DNA"/>
</dbReference>
<dbReference type="RefSeq" id="WP_338258145.1">
    <property type="nucleotide sequence ID" value="NZ_BSRI01000002.1"/>
</dbReference>
<evidence type="ECO:0000256" key="9">
    <source>
        <dbReference type="ARBA" id="ARBA00023251"/>
    </source>
</evidence>
<feature type="transmembrane region" description="Helical" evidence="10">
    <location>
        <begin position="317"/>
        <end position="346"/>
    </location>
</feature>
<keyword evidence="12" id="KW-1185">Reference proteome</keyword>
<keyword evidence="6 10" id="KW-0812">Transmembrane</keyword>
<dbReference type="Pfam" id="PF01554">
    <property type="entry name" value="MatE"/>
    <property type="match status" value="2"/>
</dbReference>
<comment type="subcellular location">
    <subcellularLocation>
        <location evidence="1">Cell membrane</location>
        <topology evidence="1">Multi-pass membrane protein</topology>
    </subcellularLocation>
</comment>
<evidence type="ECO:0000256" key="7">
    <source>
        <dbReference type="ARBA" id="ARBA00022989"/>
    </source>
</evidence>
<dbReference type="PIRSF" id="PIRSF006603">
    <property type="entry name" value="DinF"/>
    <property type="match status" value="1"/>
</dbReference>
<feature type="transmembrane region" description="Helical" evidence="10">
    <location>
        <begin position="58"/>
        <end position="81"/>
    </location>
</feature>
<evidence type="ECO:0000256" key="5">
    <source>
        <dbReference type="ARBA" id="ARBA00022475"/>
    </source>
</evidence>